<keyword evidence="4 5" id="KW-0472">Membrane</keyword>
<evidence type="ECO:0000256" key="2">
    <source>
        <dbReference type="ARBA" id="ARBA00022692"/>
    </source>
</evidence>
<reference evidence="7 8" key="1">
    <citation type="submission" date="2020-03" db="EMBL/GenBank/DDBJ databases">
        <title>Roseomonas selenitidurans sp. nov. isolated from soil.</title>
        <authorList>
            <person name="Liu H."/>
        </authorList>
    </citation>
    <scope>NUCLEOTIDE SEQUENCE [LARGE SCALE GENOMIC DNA]</scope>
    <source>
        <strain evidence="7 8">JCM 15073</strain>
    </source>
</reference>
<sequence>MEPGLIWILLGLVALGAELVLPGVYLLWAGLAAIGTGVVMLVAGDAGFGVDVLVFLAMLAAGVAASLATRRFRSRTAQQVNAPDSGLAGRRATLLHGPDNSLRVRLGDSEWPARLAPGVATPVPGAAVQVEAVDGVVLVVRPLPDLGQAA</sequence>
<comment type="subcellular location">
    <subcellularLocation>
        <location evidence="1">Membrane</location>
        <topology evidence="1">Multi-pass membrane protein</topology>
    </subcellularLocation>
</comment>
<dbReference type="InterPro" id="IPR002810">
    <property type="entry name" value="NfeD-like_C"/>
</dbReference>
<dbReference type="InterPro" id="IPR052165">
    <property type="entry name" value="Membrane_assoc_protease"/>
</dbReference>
<keyword evidence="2 5" id="KW-0812">Transmembrane</keyword>
<protein>
    <submittedName>
        <fullName evidence="7">NfeD family protein</fullName>
    </submittedName>
</protein>
<feature type="domain" description="NfeD-like C-terminal" evidence="6">
    <location>
        <begin position="86"/>
        <end position="142"/>
    </location>
</feature>
<evidence type="ECO:0000313" key="8">
    <source>
        <dbReference type="Proteomes" id="UP000765160"/>
    </source>
</evidence>
<dbReference type="PANTHER" id="PTHR33507:SF3">
    <property type="entry name" value="INNER MEMBRANE PROTEIN YBBJ"/>
    <property type="match status" value="1"/>
</dbReference>
<feature type="transmembrane region" description="Helical" evidence="5">
    <location>
        <begin position="50"/>
        <end position="68"/>
    </location>
</feature>
<dbReference type="PANTHER" id="PTHR33507">
    <property type="entry name" value="INNER MEMBRANE PROTEIN YBBJ"/>
    <property type="match status" value="1"/>
</dbReference>
<evidence type="ECO:0000256" key="5">
    <source>
        <dbReference type="SAM" id="Phobius"/>
    </source>
</evidence>
<accession>A0ABX1F5G2</accession>
<proteinExistence type="predicted"/>
<comment type="caution">
    <text evidence="7">The sequence shown here is derived from an EMBL/GenBank/DDBJ whole genome shotgun (WGS) entry which is preliminary data.</text>
</comment>
<name>A0ABX1F5G2_9PROT</name>
<evidence type="ECO:0000256" key="4">
    <source>
        <dbReference type="ARBA" id="ARBA00023136"/>
    </source>
</evidence>
<keyword evidence="3 5" id="KW-1133">Transmembrane helix</keyword>
<dbReference type="Gene3D" id="2.40.50.140">
    <property type="entry name" value="Nucleic acid-binding proteins"/>
    <property type="match status" value="1"/>
</dbReference>
<evidence type="ECO:0000313" key="7">
    <source>
        <dbReference type="EMBL" id="NKE47573.1"/>
    </source>
</evidence>
<evidence type="ECO:0000256" key="1">
    <source>
        <dbReference type="ARBA" id="ARBA00004141"/>
    </source>
</evidence>
<evidence type="ECO:0000259" key="6">
    <source>
        <dbReference type="Pfam" id="PF01957"/>
    </source>
</evidence>
<dbReference type="InterPro" id="IPR012340">
    <property type="entry name" value="NA-bd_OB-fold"/>
</dbReference>
<keyword evidence="8" id="KW-1185">Reference proteome</keyword>
<dbReference type="Proteomes" id="UP000765160">
    <property type="component" value="Unassembled WGS sequence"/>
</dbReference>
<dbReference type="EMBL" id="JAAVTX010000006">
    <property type="protein sequence ID" value="NKE47573.1"/>
    <property type="molecule type" value="Genomic_DNA"/>
</dbReference>
<gene>
    <name evidence="7" type="ORF">HB662_22530</name>
</gene>
<dbReference type="Pfam" id="PF01957">
    <property type="entry name" value="NfeD"/>
    <property type="match status" value="1"/>
</dbReference>
<evidence type="ECO:0000256" key="3">
    <source>
        <dbReference type="ARBA" id="ARBA00022989"/>
    </source>
</evidence>
<dbReference type="RefSeq" id="WP_168053002.1">
    <property type="nucleotide sequence ID" value="NZ_JAATJR010000006.1"/>
</dbReference>
<organism evidence="7 8">
    <name type="scientific">Falsiroseomonas frigidaquae</name>
    <dbReference type="NCBI Taxonomy" id="487318"/>
    <lineage>
        <taxon>Bacteria</taxon>
        <taxon>Pseudomonadati</taxon>
        <taxon>Pseudomonadota</taxon>
        <taxon>Alphaproteobacteria</taxon>
        <taxon>Acetobacterales</taxon>
        <taxon>Roseomonadaceae</taxon>
        <taxon>Falsiroseomonas</taxon>
    </lineage>
</organism>